<dbReference type="Proteomes" id="UP000216188">
    <property type="component" value="Unassembled WGS sequence"/>
</dbReference>
<keyword evidence="1" id="KW-0472">Membrane</keyword>
<dbReference type="EMBL" id="PKQI01000002">
    <property type="protein sequence ID" value="NNV21015.1"/>
    <property type="molecule type" value="Genomic_DNA"/>
</dbReference>
<accession>A0A256GK24</accession>
<sequence>MSGLLFLIPIALGLGVLGLAGFLWSLKNGQYEDLDGAANRILIDDDRFPGKKEESL</sequence>
<keyword evidence="1" id="KW-0812">Transmembrane</keyword>
<evidence type="ECO:0000313" key="3">
    <source>
        <dbReference type="EMBL" id="OYR27196.1"/>
    </source>
</evidence>
<evidence type="ECO:0000313" key="5">
    <source>
        <dbReference type="Proteomes" id="UP000526233"/>
    </source>
</evidence>
<dbReference type="AlphaFoldDB" id="A0A256GK24"/>
<reference evidence="3 4" key="1">
    <citation type="submission" date="2017-07" db="EMBL/GenBank/DDBJ databases">
        <title>Phylogenetic study on the rhizospheric bacterium Ochrobactrum sp. A44.</title>
        <authorList>
            <person name="Krzyzanowska D.M."/>
            <person name="Ossowicki A."/>
            <person name="Rajewska M."/>
            <person name="Maciag T."/>
            <person name="Kaczynski Z."/>
            <person name="Czerwicka M."/>
            <person name="Jafra S."/>
        </authorList>
    </citation>
    <scope>NUCLEOTIDE SEQUENCE [LARGE SCALE GENOMIC DNA]</scope>
    <source>
        <strain evidence="3 4">CCUG 30717</strain>
    </source>
</reference>
<name>A0A256GK24_9HYPH</name>
<dbReference type="PANTHER" id="PTHR41532">
    <property type="entry name" value="FIXS PROTEIN"/>
    <property type="match status" value="1"/>
</dbReference>
<dbReference type="EMBL" id="NNRM01000017">
    <property type="protein sequence ID" value="OYR27196.1"/>
    <property type="molecule type" value="Genomic_DNA"/>
</dbReference>
<dbReference type="Proteomes" id="UP000526233">
    <property type="component" value="Unassembled WGS sequence"/>
</dbReference>
<dbReference type="NCBIfam" id="TIGR00847">
    <property type="entry name" value="ccoS"/>
    <property type="match status" value="1"/>
</dbReference>
<dbReference type="RefSeq" id="WP_007873596.1">
    <property type="nucleotide sequence ID" value="NZ_CAXURC020000001.1"/>
</dbReference>
<keyword evidence="1" id="KW-1133">Transmembrane helix</keyword>
<comment type="caution">
    <text evidence="3">The sequence shown here is derived from an EMBL/GenBank/DDBJ whole genome shotgun (WGS) entry which is preliminary data.</text>
</comment>
<dbReference type="InterPro" id="IPR004714">
    <property type="entry name" value="Cyt_oxidase_maturation_cbb3"/>
</dbReference>
<evidence type="ECO:0000313" key="4">
    <source>
        <dbReference type="Proteomes" id="UP000216188"/>
    </source>
</evidence>
<proteinExistence type="predicted"/>
<evidence type="ECO:0000313" key="2">
    <source>
        <dbReference type="EMBL" id="NNV21015.1"/>
    </source>
</evidence>
<protein>
    <submittedName>
        <fullName evidence="2">Cbb3-type cytochrome oxidase assembly protein CcoS</fullName>
    </submittedName>
    <submittedName>
        <fullName evidence="3">Cytochrome oxidase maturation protein, cbb3-type</fullName>
    </submittedName>
</protein>
<evidence type="ECO:0000256" key="1">
    <source>
        <dbReference type="SAM" id="Phobius"/>
    </source>
</evidence>
<dbReference type="Pfam" id="PF03597">
    <property type="entry name" value="FixS"/>
    <property type="match status" value="1"/>
</dbReference>
<reference evidence="2 5" key="2">
    <citation type="submission" date="2018-11" db="EMBL/GenBank/DDBJ databases">
        <title>Genome sequencing and analysis.</title>
        <authorList>
            <person name="Huang Y.-T."/>
        </authorList>
    </citation>
    <scope>NUCLEOTIDE SEQUENCE [LARGE SCALE GENOMIC DNA]</scope>
    <source>
        <strain evidence="2 5">SHIN</strain>
    </source>
</reference>
<organism evidence="3 4">
    <name type="scientific">Brucella pseudogrignonensis</name>
    <dbReference type="NCBI Taxonomy" id="419475"/>
    <lineage>
        <taxon>Bacteria</taxon>
        <taxon>Pseudomonadati</taxon>
        <taxon>Pseudomonadota</taxon>
        <taxon>Alphaproteobacteria</taxon>
        <taxon>Hyphomicrobiales</taxon>
        <taxon>Brucellaceae</taxon>
        <taxon>Brucella/Ochrobactrum group</taxon>
        <taxon>Brucella</taxon>
    </lineage>
</organism>
<keyword evidence="4" id="KW-1185">Reference proteome</keyword>
<gene>
    <name evidence="3" type="primary">ccoS</name>
    <name evidence="3" type="ORF">CEV34_1960</name>
    <name evidence="2" type="ORF">EHE22_11320</name>
</gene>
<feature type="transmembrane region" description="Helical" evidence="1">
    <location>
        <begin position="6"/>
        <end position="26"/>
    </location>
</feature>
<dbReference type="PANTHER" id="PTHR41532:SF1">
    <property type="entry name" value="FIXS PROTEIN"/>
    <property type="match status" value="1"/>
</dbReference>
<dbReference type="STRING" id="419475.A8A54_01525"/>